<evidence type="ECO:0000313" key="2">
    <source>
        <dbReference type="EMBL" id="CAB4195606.1"/>
    </source>
</evidence>
<organism evidence="1">
    <name type="scientific">uncultured Caudovirales phage</name>
    <dbReference type="NCBI Taxonomy" id="2100421"/>
    <lineage>
        <taxon>Viruses</taxon>
        <taxon>Duplodnaviria</taxon>
        <taxon>Heunggongvirae</taxon>
        <taxon>Uroviricota</taxon>
        <taxon>Caudoviricetes</taxon>
        <taxon>Peduoviridae</taxon>
        <taxon>Maltschvirus</taxon>
        <taxon>Maltschvirus maltsch</taxon>
    </lineage>
</organism>
<accession>A0A6J5QZD9</accession>
<dbReference type="EMBL" id="LR797238">
    <property type="protein sequence ID" value="CAB4195606.1"/>
    <property type="molecule type" value="Genomic_DNA"/>
</dbReference>
<name>A0A6J5QZD9_9CAUD</name>
<dbReference type="EMBL" id="LR797149">
    <property type="protein sequence ID" value="CAB4189989.1"/>
    <property type="molecule type" value="Genomic_DNA"/>
</dbReference>
<protein>
    <submittedName>
        <fullName evidence="1">Uncharacterized protein</fullName>
    </submittedName>
</protein>
<gene>
    <name evidence="1" type="ORF">UFOVP1195_27</name>
    <name evidence="2" type="ORF">UFOVP1288_27</name>
    <name evidence="3" type="ORF">UFOVP1409_27</name>
</gene>
<proteinExistence type="predicted"/>
<dbReference type="EMBL" id="LR797352">
    <property type="protein sequence ID" value="CAB4204935.1"/>
    <property type="molecule type" value="Genomic_DNA"/>
</dbReference>
<sequence>MDKEVTVDDILDKEKFEELYKGFLFTRKEGDPLPRWVVAGLLYPGLDALFFTQKS</sequence>
<evidence type="ECO:0000313" key="1">
    <source>
        <dbReference type="EMBL" id="CAB4189989.1"/>
    </source>
</evidence>
<evidence type="ECO:0000313" key="3">
    <source>
        <dbReference type="EMBL" id="CAB4204935.1"/>
    </source>
</evidence>
<reference evidence="1" key="1">
    <citation type="submission" date="2020-05" db="EMBL/GenBank/DDBJ databases">
        <authorList>
            <person name="Chiriac C."/>
            <person name="Salcher M."/>
            <person name="Ghai R."/>
            <person name="Kavagutti S V."/>
        </authorList>
    </citation>
    <scope>NUCLEOTIDE SEQUENCE</scope>
</reference>